<protein>
    <submittedName>
        <fullName evidence="2">Uncharacterized protein</fullName>
    </submittedName>
</protein>
<keyword evidence="1" id="KW-1133">Transmembrane helix</keyword>
<name>A0A2M7ARM7_9BACT</name>
<comment type="caution">
    <text evidence="2">The sequence shown here is derived from an EMBL/GenBank/DDBJ whole genome shotgun (WGS) entry which is preliminary data.</text>
</comment>
<dbReference type="Proteomes" id="UP000231407">
    <property type="component" value="Unassembled WGS sequence"/>
</dbReference>
<organism evidence="2 3">
    <name type="scientific">Candidatus Shapirobacteria bacterium CG06_land_8_20_14_3_00_40_12</name>
    <dbReference type="NCBI Taxonomy" id="1974881"/>
    <lineage>
        <taxon>Bacteria</taxon>
        <taxon>Candidatus Shapironibacteriota</taxon>
    </lineage>
</organism>
<evidence type="ECO:0000313" key="3">
    <source>
        <dbReference type="Proteomes" id="UP000231407"/>
    </source>
</evidence>
<dbReference type="EMBL" id="PEWA01000044">
    <property type="protein sequence ID" value="PIU73261.1"/>
    <property type="molecule type" value="Genomic_DNA"/>
</dbReference>
<keyword evidence="1" id="KW-0472">Membrane</keyword>
<evidence type="ECO:0000313" key="2">
    <source>
        <dbReference type="EMBL" id="PIU73261.1"/>
    </source>
</evidence>
<dbReference type="AlphaFoldDB" id="A0A2M7ARM7"/>
<keyword evidence="1" id="KW-0812">Transmembrane</keyword>
<accession>A0A2M7ARM7</accession>
<gene>
    <name evidence="2" type="ORF">COS78_03295</name>
</gene>
<feature type="transmembrane region" description="Helical" evidence="1">
    <location>
        <begin position="30"/>
        <end position="52"/>
    </location>
</feature>
<evidence type="ECO:0000256" key="1">
    <source>
        <dbReference type="SAM" id="Phobius"/>
    </source>
</evidence>
<reference evidence="3" key="1">
    <citation type="submission" date="2017-09" db="EMBL/GenBank/DDBJ databases">
        <title>Depth-based differentiation of microbial function through sediment-hosted aquifers and enrichment of novel symbionts in the deep terrestrial subsurface.</title>
        <authorList>
            <person name="Probst A.J."/>
            <person name="Ladd B."/>
            <person name="Jarett J.K."/>
            <person name="Geller-Mcgrath D.E."/>
            <person name="Sieber C.M.K."/>
            <person name="Emerson J.B."/>
            <person name="Anantharaman K."/>
            <person name="Thomas B.C."/>
            <person name="Malmstrom R."/>
            <person name="Stieglmeier M."/>
            <person name="Klingl A."/>
            <person name="Woyke T."/>
            <person name="Ryan C.M."/>
            <person name="Banfield J.F."/>
        </authorList>
    </citation>
    <scope>NUCLEOTIDE SEQUENCE [LARGE SCALE GENOMIC DNA]</scope>
</reference>
<proteinExistence type="predicted"/>
<sequence>MPGKKELSLLPNEANQNTPLARLLRWLTTVGRFIIVFTELIVISAFLSRFWLDRKNSDLSEVLRQQKAILNSTADFEKEFSALQTRLKFISTFFQKQPDYPGTIKSLVNTVPDGVFFQTFNLGQSETDPSRLISVLSLYTYQEDSIISFITNLTLNPDIDSVNVRRIEKKAKDNKYYVDISLTFKKNDKSKSFSQL</sequence>